<dbReference type="OrthoDB" id="9762933at2"/>
<comment type="similarity">
    <text evidence="2 11">Belongs to the ribonucleoside diphosphate reductase class-2 family.</text>
</comment>
<keyword evidence="5 11" id="KW-0547">Nucleotide-binding</keyword>
<dbReference type="Proteomes" id="UP000036700">
    <property type="component" value="Chromosome"/>
</dbReference>
<keyword evidence="6 11" id="KW-0560">Oxidoreductase</keyword>
<name>A0A0G3EM59_9BURK</name>
<evidence type="ECO:0000256" key="7">
    <source>
        <dbReference type="ARBA" id="ARBA00023116"/>
    </source>
</evidence>
<dbReference type="NCBIfam" id="TIGR02504">
    <property type="entry name" value="NrdJ_Z"/>
    <property type="match status" value="1"/>
</dbReference>
<gene>
    <name evidence="14" type="ORF">ABW99_01385</name>
</gene>
<comment type="cofactor">
    <cofactor evidence="1 11">
        <name>adenosylcob(III)alamin</name>
        <dbReference type="ChEBI" id="CHEBI:18408"/>
    </cofactor>
</comment>
<dbReference type="KEGG" id="ptx:ABW99_01385"/>
<dbReference type="SUPFAM" id="SSF51998">
    <property type="entry name" value="PFL-like glycyl radical enzymes"/>
    <property type="match status" value="1"/>
</dbReference>
<dbReference type="GO" id="GO:0071897">
    <property type="term" value="P:DNA biosynthetic process"/>
    <property type="evidence" value="ECO:0007669"/>
    <property type="project" value="UniProtKB-KW"/>
</dbReference>
<comment type="catalytic activity">
    <reaction evidence="10 11">
        <text>a 2'-deoxyribonucleoside 5'-diphosphate + [thioredoxin]-disulfide + H2O = a ribonucleoside 5'-diphosphate + [thioredoxin]-dithiol</text>
        <dbReference type="Rhea" id="RHEA:23252"/>
        <dbReference type="Rhea" id="RHEA-COMP:10698"/>
        <dbReference type="Rhea" id="RHEA-COMP:10700"/>
        <dbReference type="ChEBI" id="CHEBI:15377"/>
        <dbReference type="ChEBI" id="CHEBI:29950"/>
        <dbReference type="ChEBI" id="CHEBI:50058"/>
        <dbReference type="ChEBI" id="CHEBI:57930"/>
        <dbReference type="ChEBI" id="CHEBI:73316"/>
        <dbReference type="EC" id="1.17.4.1"/>
    </reaction>
</comment>
<protein>
    <recommendedName>
        <fullName evidence="11">Vitamin B12-dependent ribonucleotide reductase</fullName>
        <ecNumber evidence="11">1.17.4.1</ecNumber>
    </recommendedName>
</protein>
<keyword evidence="8" id="KW-1015">Disulfide bond</keyword>
<evidence type="ECO:0000256" key="9">
    <source>
        <dbReference type="ARBA" id="ARBA00023285"/>
    </source>
</evidence>
<dbReference type="InterPro" id="IPR000788">
    <property type="entry name" value="RNR_lg_C"/>
</dbReference>
<dbReference type="GO" id="GO:0009263">
    <property type="term" value="P:deoxyribonucleotide biosynthetic process"/>
    <property type="evidence" value="ECO:0007669"/>
    <property type="project" value="UniProtKB-KW"/>
</dbReference>
<evidence type="ECO:0000256" key="8">
    <source>
        <dbReference type="ARBA" id="ARBA00023157"/>
    </source>
</evidence>
<keyword evidence="9 11" id="KW-0170">Cobalt</keyword>
<feature type="domain" description="Ribonucleotide reductase large subunit N-terminal" evidence="12">
    <location>
        <begin position="13"/>
        <end position="87"/>
    </location>
</feature>
<dbReference type="EMBL" id="CP011568">
    <property type="protein sequence ID" value="AKJ67079.2"/>
    <property type="molecule type" value="Genomic_DNA"/>
</dbReference>
<keyword evidence="15" id="KW-1185">Reference proteome</keyword>
<evidence type="ECO:0000256" key="6">
    <source>
        <dbReference type="ARBA" id="ARBA00023002"/>
    </source>
</evidence>
<dbReference type="PANTHER" id="PTHR43371:SF1">
    <property type="entry name" value="RIBONUCLEOSIDE-DIPHOSPHATE REDUCTASE"/>
    <property type="match status" value="1"/>
</dbReference>
<accession>A0A0G3EM59</accession>
<evidence type="ECO:0000259" key="12">
    <source>
        <dbReference type="Pfam" id="PF00317"/>
    </source>
</evidence>
<dbReference type="InterPro" id="IPR013509">
    <property type="entry name" value="RNR_lsu_N"/>
</dbReference>
<evidence type="ECO:0000256" key="2">
    <source>
        <dbReference type="ARBA" id="ARBA00007405"/>
    </source>
</evidence>
<dbReference type="Pfam" id="PF00317">
    <property type="entry name" value="Ribonuc_red_lgN"/>
    <property type="match status" value="1"/>
</dbReference>
<evidence type="ECO:0000313" key="15">
    <source>
        <dbReference type="Proteomes" id="UP000036700"/>
    </source>
</evidence>
<evidence type="ECO:0000256" key="5">
    <source>
        <dbReference type="ARBA" id="ARBA00022741"/>
    </source>
</evidence>
<dbReference type="Pfam" id="PF02867">
    <property type="entry name" value="Ribonuc_red_lgC"/>
    <property type="match status" value="1"/>
</dbReference>
<evidence type="ECO:0000256" key="11">
    <source>
        <dbReference type="RuleBase" id="RU364064"/>
    </source>
</evidence>
<reference evidence="15" key="1">
    <citation type="submission" date="2015-06" db="EMBL/GenBank/DDBJ databases">
        <authorList>
            <person name="Lim Y.L."/>
            <person name="Ee R."/>
            <person name="Yong D."/>
            <person name="How K.Y."/>
            <person name="Yin W.F."/>
            <person name="Chan K.G."/>
        </authorList>
    </citation>
    <scope>NUCLEOTIDE SEQUENCE [LARGE SCALE GENOMIC DNA]</scope>
    <source>
        <strain evidence="15">DSM 25325</strain>
    </source>
</reference>
<evidence type="ECO:0000256" key="3">
    <source>
        <dbReference type="ARBA" id="ARBA00022628"/>
    </source>
</evidence>
<keyword evidence="7" id="KW-0215">Deoxyribonucleotide synthesis</keyword>
<evidence type="ECO:0000256" key="10">
    <source>
        <dbReference type="ARBA" id="ARBA00047754"/>
    </source>
</evidence>
<dbReference type="EC" id="1.17.4.1" evidence="11"/>
<evidence type="ECO:0000313" key="14">
    <source>
        <dbReference type="EMBL" id="AKJ67079.2"/>
    </source>
</evidence>
<dbReference type="PRINTS" id="PR01183">
    <property type="entry name" value="RIBORDTASEM1"/>
</dbReference>
<dbReference type="GO" id="GO:0031419">
    <property type="term" value="F:cobalamin binding"/>
    <property type="evidence" value="ECO:0007669"/>
    <property type="project" value="UniProtKB-KW"/>
</dbReference>
<dbReference type="STRING" id="445709.ABW99_01385"/>
<keyword evidence="3 11" id="KW-0846">Cobalamin</keyword>
<comment type="function">
    <text evidence="11">Catalyzes the reduction of ribonucleotides to deoxyribonucleotides. May function to provide a pool of deoxyribonucleotide precursors for DNA repair during oxygen limitation and/or for immediate growth after restoration of oxygen.</text>
</comment>
<proteinExistence type="inferred from homology"/>
<dbReference type="AlphaFoldDB" id="A0A0G3EM59"/>
<evidence type="ECO:0000256" key="4">
    <source>
        <dbReference type="ARBA" id="ARBA00022634"/>
    </source>
</evidence>
<dbReference type="GO" id="GO:0005524">
    <property type="term" value="F:ATP binding"/>
    <property type="evidence" value="ECO:0007669"/>
    <property type="project" value="InterPro"/>
</dbReference>
<dbReference type="PANTHER" id="PTHR43371">
    <property type="entry name" value="VITAMIN B12-DEPENDENT RIBONUCLEOTIDE REDUCTASE"/>
    <property type="match status" value="1"/>
</dbReference>
<evidence type="ECO:0000259" key="13">
    <source>
        <dbReference type="Pfam" id="PF02867"/>
    </source>
</evidence>
<dbReference type="InterPro" id="IPR050862">
    <property type="entry name" value="RdRp_reductase_class-2"/>
</dbReference>
<dbReference type="CDD" id="cd02888">
    <property type="entry name" value="RNR_II_dimer"/>
    <property type="match status" value="1"/>
</dbReference>
<dbReference type="InterPro" id="IPR013344">
    <property type="entry name" value="RNR_NrdJ/NrdZ"/>
</dbReference>
<organism evidence="14 15">
    <name type="scientific">Pandoraea thiooxydans</name>
    <dbReference type="NCBI Taxonomy" id="445709"/>
    <lineage>
        <taxon>Bacteria</taxon>
        <taxon>Pseudomonadati</taxon>
        <taxon>Pseudomonadota</taxon>
        <taxon>Betaproteobacteria</taxon>
        <taxon>Burkholderiales</taxon>
        <taxon>Burkholderiaceae</taxon>
        <taxon>Pandoraea</taxon>
    </lineage>
</organism>
<sequence length="583" mass="62690">MHRQIEARAARYQLSPVSRHVWATKYRWQPPGGAPECDIAQTWWRVARALAGAEPAARGLWARRFYRALAGFRFVPGGRILAGAGTRGDACLLNCFVMPDVADAADARFRALRESALTLQAGGGIGLDFSALHPRGESASGSGAFAAGPIAWMHVWDKLCATVETRGQRRGAMMAVLACDHPDIEAFVRAKREPGALSHFNLSVLVGDAFLAAVAARAPWPLRFPARGEAGGQVVRTIPAVTLWDAILRNAYETAEPGVLFIDRINRCNNLAYCERLHATNPCGEIPLPPYGACDLGSFNLTAFVCAPFTAQASFDWPALRRLVPLAVRMLDNVYEISAFPLPAQQAVGQGARRLGLGLMGLGDALVMLGLRYDSAAGRHFAARVMGEICHGAYRASVALATEKGPCAAFSAKPYLQAPFIAALPQDIRDGIAAFGIRNSHLTAIAPTGSISLLANNVSSGLEPIFAPSYDRRLRGGETDRVMTLHSHSVLAYRRLSGDVTGVPPAFRASSEVSAIAQLQMQAALQRYVDNAIAKTVNLPAAIDFEAFRATYERAARLGLKGCTTYRPTALRQGILCVRPPHA</sequence>
<dbReference type="GO" id="GO:0004748">
    <property type="term" value="F:ribonucleoside-diphosphate reductase activity, thioredoxin disulfide as acceptor"/>
    <property type="evidence" value="ECO:0007669"/>
    <property type="project" value="UniProtKB-EC"/>
</dbReference>
<evidence type="ECO:0000256" key="1">
    <source>
        <dbReference type="ARBA" id="ARBA00001922"/>
    </source>
</evidence>
<dbReference type="Gene3D" id="3.20.70.20">
    <property type="match status" value="1"/>
</dbReference>
<keyword evidence="4 11" id="KW-0237">DNA synthesis</keyword>
<feature type="domain" description="Ribonucleotide reductase large subunit C-terminal" evidence="13">
    <location>
        <begin position="94"/>
        <end position="566"/>
    </location>
</feature>